<dbReference type="Gene3D" id="3.40.50.720">
    <property type="entry name" value="NAD(P)-binding Rossmann-like Domain"/>
    <property type="match status" value="1"/>
</dbReference>
<keyword evidence="3" id="KW-0547">Nucleotide-binding</keyword>
<dbReference type="PANTHER" id="PTHR30304">
    <property type="entry name" value="D-TAGATOSE-1,6-BISPHOSPHATE ALDOLASE"/>
    <property type="match status" value="1"/>
</dbReference>
<dbReference type="GO" id="GO:0016301">
    <property type="term" value="F:kinase activity"/>
    <property type="evidence" value="ECO:0007669"/>
    <property type="project" value="UniProtKB-KW"/>
</dbReference>
<dbReference type="InterPro" id="IPR037051">
    <property type="entry name" value="4-carb_acid_sugar_kinase_N_sf"/>
</dbReference>
<dbReference type="Pfam" id="PF01116">
    <property type="entry name" value="F_bP_aldolase"/>
    <property type="match status" value="1"/>
</dbReference>
<dbReference type="Gene3D" id="3.40.50.10840">
    <property type="entry name" value="Putative sugar-binding, N-terminal domain"/>
    <property type="match status" value="1"/>
</dbReference>
<dbReference type="Gene3D" id="1.10.1040.10">
    <property type="entry name" value="N-(1-d-carboxylethyl)-l-norvaline Dehydrogenase, domain 2"/>
    <property type="match status" value="1"/>
</dbReference>
<dbReference type="SUPFAM" id="SSF48179">
    <property type="entry name" value="6-phosphogluconate dehydrogenase C-terminal domain-like"/>
    <property type="match status" value="1"/>
</dbReference>
<evidence type="ECO:0000313" key="11">
    <source>
        <dbReference type="EMBL" id="CAE0374035.1"/>
    </source>
</evidence>
<evidence type="ECO:0000256" key="4">
    <source>
        <dbReference type="ARBA" id="ARBA00022777"/>
    </source>
</evidence>
<keyword evidence="5" id="KW-0067">ATP-binding</keyword>
<dbReference type="InterPro" id="IPR042213">
    <property type="entry name" value="NBD_C_sf"/>
</dbReference>
<dbReference type="Gene3D" id="3.20.20.70">
    <property type="entry name" value="Aldolase class I"/>
    <property type="match status" value="1"/>
</dbReference>
<evidence type="ECO:0000259" key="7">
    <source>
        <dbReference type="Pfam" id="PF03446"/>
    </source>
</evidence>
<dbReference type="InterPro" id="IPR010737">
    <property type="entry name" value="4-carb_acid_sugar_kinase_N"/>
</dbReference>
<name>A0A7S3K3S6_9STRA</name>
<dbReference type="InterPro" id="IPR006115">
    <property type="entry name" value="6PGDH_NADP-bd"/>
</dbReference>
<dbReference type="InterPro" id="IPR013785">
    <property type="entry name" value="Aldolase_TIM"/>
</dbReference>
<feature type="domain" description="6-phosphogluconate dehydrogenase NADP-binding" evidence="7">
    <location>
        <begin position="14"/>
        <end position="178"/>
    </location>
</feature>
<dbReference type="InterPro" id="IPR031475">
    <property type="entry name" value="NBD_C"/>
</dbReference>
<reference evidence="11" key="1">
    <citation type="submission" date="2021-01" db="EMBL/GenBank/DDBJ databases">
        <authorList>
            <person name="Corre E."/>
            <person name="Pelletier E."/>
            <person name="Niang G."/>
            <person name="Scheremetjew M."/>
            <person name="Finn R."/>
            <person name="Kale V."/>
            <person name="Holt S."/>
            <person name="Cochrane G."/>
            <person name="Meng A."/>
            <person name="Brown T."/>
            <person name="Cohen L."/>
        </authorList>
    </citation>
    <scope>NUCLEOTIDE SEQUENCE</scope>
    <source>
        <strain evidence="11">CCMP1510</strain>
    </source>
</reference>
<dbReference type="InterPro" id="IPR008927">
    <property type="entry name" value="6-PGluconate_DH-like_C_sf"/>
</dbReference>
<accession>A0A7S3K3S6</accession>
<evidence type="ECO:0000259" key="9">
    <source>
        <dbReference type="Pfam" id="PF14833"/>
    </source>
</evidence>
<keyword evidence="4" id="KW-0418">Kinase</keyword>
<dbReference type="GO" id="GO:0051287">
    <property type="term" value="F:NAD binding"/>
    <property type="evidence" value="ECO:0007669"/>
    <property type="project" value="InterPro"/>
</dbReference>
<dbReference type="InterPro" id="IPR000771">
    <property type="entry name" value="FBA_II"/>
</dbReference>
<dbReference type="Gene3D" id="3.40.980.20">
    <property type="entry name" value="Four-carbon acid sugar kinase, nucleotide binding domain"/>
    <property type="match status" value="1"/>
</dbReference>
<organism evidence="11">
    <name type="scientific">Aureoumbra lagunensis</name>
    <dbReference type="NCBI Taxonomy" id="44058"/>
    <lineage>
        <taxon>Eukaryota</taxon>
        <taxon>Sar</taxon>
        <taxon>Stramenopiles</taxon>
        <taxon>Ochrophyta</taxon>
        <taxon>Pelagophyceae</taxon>
        <taxon>Pelagomonadales</taxon>
        <taxon>Aureoumbra</taxon>
    </lineage>
</organism>
<keyword evidence="6" id="KW-0119">Carbohydrate metabolism</keyword>
<dbReference type="GO" id="GO:0005524">
    <property type="term" value="F:ATP binding"/>
    <property type="evidence" value="ECO:0007669"/>
    <property type="project" value="UniProtKB-KW"/>
</dbReference>
<evidence type="ECO:0000259" key="8">
    <source>
        <dbReference type="Pfam" id="PF07005"/>
    </source>
</evidence>
<evidence type="ECO:0000256" key="5">
    <source>
        <dbReference type="ARBA" id="ARBA00022840"/>
    </source>
</evidence>
<dbReference type="GO" id="GO:0008270">
    <property type="term" value="F:zinc ion binding"/>
    <property type="evidence" value="ECO:0007669"/>
    <property type="project" value="InterPro"/>
</dbReference>
<dbReference type="GO" id="GO:0016832">
    <property type="term" value="F:aldehyde-lyase activity"/>
    <property type="evidence" value="ECO:0007669"/>
    <property type="project" value="InterPro"/>
</dbReference>
<gene>
    <name evidence="11" type="ORF">ALAG00032_LOCUS14838</name>
</gene>
<dbReference type="SUPFAM" id="SSF142764">
    <property type="entry name" value="YgbK-like"/>
    <property type="match status" value="1"/>
</dbReference>
<dbReference type="PANTHER" id="PTHR30304:SF0">
    <property type="entry name" value="D-TAGATOSE-1,6-BISPHOSPHATE ALDOLASE SUBUNIT GATY-RELATED"/>
    <property type="match status" value="1"/>
</dbReference>
<dbReference type="Pfam" id="PF07005">
    <property type="entry name" value="SBD_N"/>
    <property type="match status" value="1"/>
</dbReference>
<dbReference type="Pfam" id="PF03446">
    <property type="entry name" value="NAD_binding_2"/>
    <property type="match status" value="1"/>
</dbReference>
<dbReference type="GO" id="GO:0050661">
    <property type="term" value="F:NADP binding"/>
    <property type="evidence" value="ECO:0007669"/>
    <property type="project" value="InterPro"/>
</dbReference>
<dbReference type="Pfam" id="PF14833">
    <property type="entry name" value="NAD_binding_11"/>
    <property type="match status" value="1"/>
</dbReference>
<evidence type="ECO:0000259" key="10">
    <source>
        <dbReference type="Pfam" id="PF17042"/>
    </source>
</evidence>
<dbReference type="InterPro" id="IPR029154">
    <property type="entry name" value="HIBADH-like_NADP-bd"/>
</dbReference>
<sequence>MRLNMVRHHFSNRFAVIGAGNMGRGVAASIARAGYEVIQYDRSESALTSSVAQNPQKIHAAAKLADCCDKVDAVLVTVSNEEAERAVFLGNEGLLNLSAEKVPPPIVLNLGTTSVAWARDLHNEASALGIPFLDAPVSGGPEGAANAQLTLMLGGNQSVVERANFIFKAIGKKYALMGGPGAGAAAKLVNQQLVIANAHAAAEALALAQKLDCDLKQLAALLNTSWGQSTMLDRAAGIILNSQATLEVKSAAPLRNFVKDIALVQAEALRVGVTANCLEPPRNILQHCAQHDLLHIDWAAVSVIASNRKKNLATLSDIPIPIPAETALQYRHEVAKMVHDKRLPVVPVVDDDPTGTQTVNNVSVLSYPWKDLKHLENQGCFFILANTRALPKAQAIERAKDIGQKLAAQMPKNMRCVASRSDSTLRGHFPAEVYALAEGLGWNDPIIILAPFFFQGNRLTANDIHYVADPKSGDLTPCAETEFAKDAAFGYKHSNLQDWVFEKSGRSPTASIGLDVIRNQGPQAVADIIFKAANSEQKPIVVVNALDRNDADCLALGIAYAQQRLVKRGFILRCAASLVAARCAVEQIPLLTANDIFKSCEPKKCLIVVGSYVEKTTRQLEHLIERFDSKAKVIELDAARVASFDKRDDEISRVINAVDSALQSKSSIVVLYSSRALVRDVCNQEQQHVSSLQIGDRVNEAICAVVASTIQKPSARNAFVVAKGGITSNDVAVKSLGVCRATVLGQVIPGVPVWRLGNETKIPGAPYVVFPGNVGTDESLADVIEILLKEVKVPLLTYSPTATTPKDILLEAREKGRAVGAFNLYNLEGVLAVRRAVERTALPAIVQFHPASFDFANTALLAACLDVAQSCTVAPILVALDHASSDDALDLALRRGVDYVMADGSRLEYNTNVAWTADVVNRATNSALKSSVAVEAELGLLAGEEDGLSVAEKHAKMTDPDIVADFVQRTKIDALAVTIGNVHGKYAREPNLDWARLDQIRNNAPEDLPLVLHGASGLPDNMLHRAISAGVCKFNVNTEVRAASRQAVKVASAADKDVLDIMKDSVDAMVPVIEAKLRAFAPTFS</sequence>
<evidence type="ECO:0000256" key="3">
    <source>
        <dbReference type="ARBA" id="ARBA00022741"/>
    </source>
</evidence>
<comment type="similarity">
    <text evidence="1">Belongs to the four-carbon acid sugar kinase family.</text>
</comment>
<dbReference type="InterPro" id="IPR013328">
    <property type="entry name" value="6PGD_dom2"/>
</dbReference>
<feature type="domain" description="Four-carbon acid sugar kinase nucleotide binding" evidence="10">
    <location>
        <begin position="606"/>
        <end position="780"/>
    </location>
</feature>
<dbReference type="SUPFAM" id="SSF51569">
    <property type="entry name" value="Aldolase"/>
    <property type="match status" value="1"/>
</dbReference>
<keyword evidence="2" id="KW-0808">Transferase</keyword>
<evidence type="ECO:0000256" key="1">
    <source>
        <dbReference type="ARBA" id="ARBA00005715"/>
    </source>
</evidence>
<feature type="domain" description="3-hydroxyisobutyrate dehydrogenase-like NAD-binding" evidence="9">
    <location>
        <begin position="181"/>
        <end position="299"/>
    </location>
</feature>
<dbReference type="Pfam" id="PF17042">
    <property type="entry name" value="NBD_C"/>
    <property type="match status" value="1"/>
</dbReference>
<dbReference type="InterPro" id="IPR036291">
    <property type="entry name" value="NAD(P)-bd_dom_sf"/>
</dbReference>
<proteinExistence type="inferred from homology"/>
<feature type="domain" description="Four-carbon acid sugar kinase N-terminal" evidence="8">
    <location>
        <begin position="348"/>
        <end position="581"/>
    </location>
</feature>
<dbReference type="AlphaFoldDB" id="A0A7S3K3S6"/>
<dbReference type="EMBL" id="HBIJ01022686">
    <property type="protein sequence ID" value="CAE0374035.1"/>
    <property type="molecule type" value="Transcribed_RNA"/>
</dbReference>
<evidence type="ECO:0000256" key="6">
    <source>
        <dbReference type="ARBA" id="ARBA00023277"/>
    </source>
</evidence>
<evidence type="ECO:0000256" key="2">
    <source>
        <dbReference type="ARBA" id="ARBA00022679"/>
    </source>
</evidence>
<protein>
    <submittedName>
        <fullName evidence="11">Uncharacterized protein</fullName>
    </submittedName>
</protein>
<dbReference type="GO" id="GO:0005975">
    <property type="term" value="P:carbohydrate metabolic process"/>
    <property type="evidence" value="ECO:0007669"/>
    <property type="project" value="InterPro"/>
</dbReference>
<dbReference type="InterPro" id="IPR050246">
    <property type="entry name" value="Class_II_FBP_aldolase"/>
</dbReference>
<dbReference type="SUPFAM" id="SSF51735">
    <property type="entry name" value="NAD(P)-binding Rossmann-fold domains"/>
    <property type="match status" value="1"/>
</dbReference>